<evidence type="ECO:0000313" key="4">
    <source>
        <dbReference type="Proteomes" id="UP000580856"/>
    </source>
</evidence>
<keyword evidence="1 3" id="KW-0328">Glycosyltransferase</keyword>
<dbReference type="EMBL" id="JAATJA010000001">
    <property type="protein sequence ID" value="NJB67405.1"/>
    <property type="molecule type" value="Genomic_DNA"/>
</dbReference>
<dbReference type="GO" id="GO:0005829">
    <property type="term" value="C:cytosol"/>
    <property type="evidence" value="ECO:0007669"/>
    <property type="project" value="TreeGrafter"/>
</dbReference>
<sequence length="346" mass="37833">MTKIGIWNTAFLGDAVLTLPLIHSLARAYPEAELHFFVRKGLESLFAAQPELASVRGFAKRGAQSGFGGAYGLGRALANERFDLWISAHTSLRSGLIARWTSAARRIGYSRPWFNNWLYTHTVDRAFDRFDEIERLLRLLEPLDAQPIAQPHLVLPEDSHTRADAFFATLGDDAPILGVHPGSTWPTKQWPVEYFARTVKLAAENGARVIVFAGPSEAPLAAQVIAQADLGPLAERVTNLAGALSLPDLAAHIGRVGCYLSGDSGPMHLAWVQDTPLVAVFGPTVRRLGFFPRGPHSTVLEADLPCRPCSLHGPRECPQGHHRCMRDITPETAWAAIAPKLEAHRG</sequence>
<dbReference type="Gene3D" id="3.40.50.2000">
    <property type="entry name" value="Glycogen Phosphorylase B"/>
    <property type="match status" value="2"/>
</dbReference>
<gene>
    <name evidence="3" type="ORF">GGQ74_001045</name>
</gene>
<evidence type="ECO:0000256" key="2">
    <source>
        <dbReference type="ARBA" id="ARBA00022679"/>
    </source>
</evidence>
<comment type="caution">
    <text evidence="3">The sequence shown here is derived from an EMBL/GenBank/DDBJ whole genome shotgun (WGS) entry which is preliminary data.</text>
</comment>
<dbReference type="Proteomes" id="UP000580856">
    <property type="component" value="Unassembled WGS sequence"/>
</dbReference>
<dbReference type="CDD" id="cd03789">
    <property type="entry name" value="GT9_LPS_heptosyltransferase"/>
    <property type="match status" value="1"/>
</dbReference>
<reference evidence="3 4" key="1">
    <citation type="submission" date="2020-03" db="EMBL/GenBank/DDBJ databases">
        <title>Genomic Encyclopedia of Type Strains, Phase IV (KMG-IV): sequencing the most valuable type-strain genomes for metagenomic binning, comparative biology and taxonomic classification.</title>
        <authorList>
            <person name="Goeker M."/>
        </authorList>
    </citation>
    <scope>NUCLEOTIDE SEQUENCE [LARGE SCALE GENOMIC DNA]</scope>
    <source>
        <strain evidence="3 4">DSM 24233</strain>
    </source>
</reference>
<accession>A0A846QPR6</accession>
<dbReference type="EC" id="2.4.-.-" evidence="3"/>
<protein>
    <submittedName>
        <fullName evidence="3">Heptosyltransferase-2</fullName>
        <ecNumber evidence="3">2.4.-.-</ecNumber>
    </submittedName>
</protein>
<dbReference type="RefSeq" id="WP_167940464.1">
    <property type="nucleotide sequence ID" value="NZ_JAATJA010000001.1"/>
</dbReference>
<dbReference type="InterPro" id="IPR051199">
    <property type="entry name" value="LPS_LOS_Heptosyltrfase"/>
</dbReference>
<dbReference type="AlphaFoldDB" id="A0A846QPR6"/>
<proteinExistence type="predicted"/>
<evidence type="ECO:0000313" key="3">
    <source>
        <dbReference type="EMBL" id="NJB67405.1"/>
    </source>
</evidence>
<organism evidence="3 4">
    <name type="scientific">Desulfobaculum xiamenense</name>
    <dbReference type="NCBI Taxonomy" id="995050"/>
    <lineage>
        <taxon>Bacteria</taxon>
        <taxon>Pseudomonadati</taxon>
        <taxon>Thermodesulfobacteriota</taxon>
        <taxon>Desulfovibrionia</taxon>
        <taxon>Desulfovibrionales</taxon>
        <taxon>Desulfovibrionaceae</taxon>
        <taxon>Desulfobaculum</taxon>
    </lineage>
</organism>
<dbReference type="SUPFAM" id="SSF53756">
    <property type="entry name" value="UDP-Glycosyltransferase/glycogen phosphorylase"/>
    <property type="match status" value="1"/>
</dbReference>
<keyword evidence="2 3" id="KW-0808">Transferase</keyword>
<dbReference type="PANTHER" id="PTHR30160:SF1">
    <property type="entry name" value="LIPOPOLYSACCHARIDE 1,2-N-ACETYLGLUCOSAMINETRANSFERASE-RELATED"/>
    <property type="match status" value="1"/>
</dbReference>
<dbReference type="GO" id="GO:0009244">
    <property type="term" value="P:lipopolysaccharide core region biosynthetic process"/>
    <property type="evidence" value="ECO:0007669"/>
    <property type="project" value="TreeGrafter"/>
</dbReference>
<dbReference type="GO" id="GO:0008713">
    <property type="term" value="F:ADP-heptose-lipopolysaccharide heptosyltransferase activity"/>
    <property type="evidence" value="ECO:0007669"/>
    <property type="project" value="TreeGrafter"/>
</dbReference>
<name>A0A846QPR6_9BACT</name>
<evidence type="ECO:0000256" key="1">
    <source>
        <dbReference type="ARBA" id="ARBA00022676"/>
    </source>
</evidence>
<keyword evidence="4" id="KW-1185">Reference proteome</keyword>
<dbReference type="InterPro" id="IPR002201">
    <property type="entry name" value="Glyco_trans_9"/>
</dbReference>
<dbReference type="Pfam" id="PF01075">
    <property type="entry name" value="Glyco_transf_9"/>
    <property type="match status" value="1"/>
</dbReference>
<dbReference type="PANTHER" id="PTHR30160">
    <property type="entry name" value="TETRAACYLDISACCHARIDE 4'-KINASE-RELATED"/>
    <property type="match status" value="1"/>
</dbReference>